<proteinExistence type="predicted"/>
<accession>A0A5M9K8B3</accession>
<dbReference type="EMBL" id="VICG01000001">
    <property type="protein sequence ID" value="KAA8577127.1"/>
    <property type="molecule type" value="Genomic_DNA"/>
</dbReference>
<dbReference type="Proteomes" id="UP000322873">
    <property type="component" value="Unassembled WGS sequence"/>
</dbReference>
<sequence>MSTSNLLNNSFDDSDEEDDNFNPQPADLSDNEDEGHHTGSAQRNEASRHQVGDDDGSEDESAPASGRKHSSGGGADDGEDEDEDEEGDGEDIAADDDEEDEEEEEDDDEEEITRPSQVFLDVEAEVDEDEDENEDDEDELNEMKDTFIADTHPDDMADLPDGGETDDRRHRDLDRRREMEASLDAEKQAEFYDNDMRIRSVTKSPTIEVGALYDLGGQLNMQVILLKSLKSLTLVSNSGPIRTRLDYGLHEDTTVVDGKRKRPVAGPRPPQRLFSEAEAKKRHASICKAVRHKNLETIQ</sequence>
<dbReference type="InterPro" id="IPR022581">
    <property type="entry name" value="Spt5_N"/>
</dbReference>
<evidence type="ECO:0000313" key="4">
    <source>
        <dbReference type="Proteomes" id="UP000322873"/>
    </source>
</evidence>
<reference evidence="3 4" key="1">
    <citation type="submission" date="2019-06" db="EMBL/GenBank/DDBJ databases">
        <title>Genome Sequence of the Brown Rot Fungal Pathogen Monilinia fructicola.</title>
        <authorList>
            <person name="De Miccolis Angelini R.M."/>
            <person name="Landi L."/>
            <person name="Abate D."/>
            <person name="Pollastro S."/>
            <person name="Romanazzi G."/>
            <person name="Faretra F."/>
        </authorList>
    </citation>
    <scope>NUCLEOTIDE SEQUENCE [LARGE SCALE GENOMIC DNA]</scope>
    <source>
        <strain evidence="3 4">Mfrc123</strain>
    </source>
</reference>
<feature type="region of interest" description="Disordered" evidence="1">
    <location>
        <begin position="1"/>
        <end position="170"/>
    </location>
</feature>
<protein>
    <recommendedName>
        <fullName evidence="2">Spt5 transcription elongation factor N-terminal domain-containing protein</fullName>
    </recommendedName>
</protein>
<dbReference type="AlphaFoldDB" id="A0A5M9K8B3"/>
<feature type="compositionally biased region" description="Basic and acidic residues" evidence="1">
    <location>
        <begin position="141"/>
        <end position="155"/>
    </location>
</feature>
<dbReference type="Pfam" id="PF11942">
    <property type="entry name" value="Spt5_N"/>
    <property type="match status" value="1"/>
</dbReference>
<evidence type="ECO:0000259" key="2">
    <source>
        <dbReference type="Pfam" id="PF11942"/>
    </source>
</evidence>
<organism evidence="3 4">
    <name type="scientific">Monilinia fructicola</name>
    <name type="common">Brown rot fungus</name>
    <name type="synonym">Ciboria fructicola</name>
    <dbReference type="NCBI Taxonomy" id="38448"/>
    <lineage>
        <taxon>Eukaryota</taxon>
        <taxon>Fungi</taxon>
        <taxon>Dikarya</taxon>
        <taxon>Ascomycota</taxon>
        <taxon>Pezizomycotina</taxon>
        <taxon>Leotiomycetes</taxon>
        <taxon>Helotiales</taxon>
        <taxon>Sclerotiniaceae</taxon>
        <taxon>Monilinia</taxon>
    </lineage>
</organism>
<evidence type="ECO:0000313" key="3">
    <source>
        <dbReference type="EMBL" id="KAA8577127.1"/>
    </source>
</evidence>
<comment type="caution">
    <text evidence="3">The sequence shown here is derived from an EMBL/GenBank/DDBJ whole genome shotgun (WGS) entry which is preliminary data.</text>
</comment>
<feature type="compositionally biased region" description="Acidic residues" evidence="1">
    <location>
        <begin position="122"/>
        <end position="140"/>
    </location>
</feature>
<dbReference type="VEuPathDB" id="FungiDB:MFRU_023g00010"/>
<evidence type="ECO:0000256" key="1">
    <source>
        <dbReference type="SAM" id="MobiDB-lite"/>
    </source>
</evidence>
<feature type="domain" description="Spt5 transcription elongation factor N-terminal" evidence="2">
    <location>
        <begin position="119"/>
        <end position="193"/>
    </location>
</feature>
<keyword evidence="4" id="KW-1185">Reference proteome</keyword>
<gene>
    <name evidence="3" type="ORF">EYC84_007128</name>
</gene>
<feature type="compositionally biased region" description="Acidic residues" evidence="1">
    <location>
        <begin position="76"/>
        <end position="111"/>
    </location>
</feature>
<name>A0A5M9K8B3_MONFR</name>